<dbReference type="PROSITE" id="PS50215">
    <property type="entry name" value="ADAM_MEPRO"/>
    <property type="match status" value="1"/>
</dbReference>
<dbReference type="SUPFAM" id="SSF57552">
    <property type="entry name" value="Blood coagulation inhibitor (disintegrin)"/>
    <property type="match status" value="1"/>
</dbReference>
<feature type="transmembrane region" description="Helical" evidence="15">
    <location>
        <begin position="659"/>
        <end position="681"/>
    </location>
</feature>
<dbReference type="InterPro" id="IPR051489">
    <property type="entry name" value="ADAM_Metalloproteinase"/>
</dbReference>
<accession>A0ABM0MM10</accession>
<evidence type="ECO:0000256" key="4">
    <source>
        <dbReference type="ARBA" id="ARBA00022692"/>
    </source>
</evidence>
<feature type="binding site" evidence="13">
    <location>
        <position position="398"/>
    </location>
    <ligand>
        <name>Zn(2+)</name>
        <dbReference type="ChEBI" id="CHEBI:29105"/>
        <note>catalytic</note>
    </ligand>
</feature>
<proteinExistence type="predicted"/>
<keyword evidence="10" id="KW-0482">Metalloprotease</keyword>
<protein>
    <submittedName>
        <fullName evidence="20">ADAM 17-like protease-like</fullName>
    </submittedName>
</protein>
<evidence type="ECO:0000256" key="2">
    <source>
        <dbReference type="ARBA" id="ARBA00004479"/>
    </source>
</evidence>
<feature type="binding site" evidence="13">
    <location>
        <position position="392"/>
    </location>
    <ligand>
        <name>Zn(2+)</name>
        <dbReference type="ChEBI" id="CHEBI:29105"/>
        <note>catalytic</note>
    </ligand>
</feature>
<evidence type="ECO:0000256" key="8">
    <source>
        <dbReference type="ARBA" id="ARBA00022833"/>
    </source>
</evidence>
<evidence type="ECO:0000256" key="6">
    <source>
        <dbReference type="ARBA" id="ARBA00022729"/>
    </source>
</evidence>
<gene>
    <name evidence="20" type="primary">LOC102803736</name>
</gene>
<keyword evidence="11 15" id="KW-0472">Membrane</keyword>
<dbReference type="Gene3D" id="4.10.70.30">
    <property type="match status" value="1"/>
</dbReference>
<dbReference type="Pfam" id="PF00200">
    <property type="entry name" value="Disintegrin"/>
    <property type="match status" value="1"/>
</dbReference>
<evidence type="ECO:0000256" key="13">
    <source>
        <dbReference type="PROSITE-ProRule" id="PRU00276"/>
    </source>
</evidence>
<evidence type="ECO:0000256" key="3">
    <source>
        <dbReference type="ARBA" id="ARBA00022670"/>
    </source>
</evidence>
<feature type="binding site" evidence="13">
    <location>
        <position position="388"/>
    </location>
    <ligand>
        <name>Zn(2+)</name>
        <dbReference type="ChEBI" id="CHEBI:29105"/>
        <note>catalytic</note>
    </ligand>
</feature>
<dbReference type="GeneID" id="102803736"/>
<keyword evidence="3" id="KW-0645">Protease</keyword>
<comment type="cofactor">
    <cofactor evidence="1">
        <name>Zn(2+)</name>
        <dbReference type="ChEBI" id="CHEBI:29105"/>
    </cofactor>
</comment>
<evidence type="ECO:0000256" key="12">
    <source>
        <dbReference type="ARBA" id="ARBA00023157"/>
    </source>
</evidence>
<evidence type="ECO:0000256" key="1">
    <source>
        <dbReference type="ARBA" id="ARBA00001947"/>
    </source>
</evidence>
<feature type="region of interest" description="Disordered" evidence="14">
    <location>
        <begin position="707"/>
        <end position="732"/>
    </location>
</feature>
<comment type="caution">
    <text evidence="13">Lacks conserved residue(s) required for the propagation of feature annotation.</text>
</comment>
<dbReference type="PROSITE" id="PS50214">
    <property type="entry name" value="DISINTEGRIN_2"/>
    <property type="match status" value="1"/>
</dbReference>
<evidence type="ECO:0000259" key="17">
    <source>
        <dbReference type="PROSITE" id="PS50214"/>
    </source>
</evidence>
<dbReference type="Proteomes" id="UP000694865">
    <property type="component" value="Unplaced"/>
</dbReference>
<dbReference type="PANTHER" id="PTHR45702:SF6">
    <property type="entry name" value="DISINTEGRIN AND METALLOPROTEINASE DOMAIN-CONTAINING PROTEIN 17"/>
    <property type="match status" value="1"/>
</dbReference>
<comment type="subcellular location">
    <subcellularLocation>
        <location evidence="2">Membrane</location>
        <topology evidence="2">Single-pass type I membrane protein</topology>
    </subcellularLocation>
</comment>
<evidence type="ECO:0000256" key="14">
    <source>
        <dbReference type="SAM" id="MobiDB-lite"/>
    </source>
</evidence>
<feature type="signal peptide" evidence="16">
    <location>
        <begin position="1"/>
        <end position="15"/>
    </location>
</feature>
<evidence type="ECO:0000256" key="5">
    <source>
        <dbReference type="ARBA" id="ARBA00022723"/>
    </source>
</evidence>
<evidence type="ECO:0000256" key="7">
    <source>
        <dbReference type="ARBA" id="ARBA00022801"/>
    </source>
</evidence>
<sequence>MLKLLLLFTFANVQGITGSLHDALHYFETLHLSQVTHQMVRRDADTALRDVKQISFSVLGRDFNLHLFPTKGILSSDFKAYSVKGDGRKDEHIVKEDLLYHGYTTDEQNSYAKVMIEKDGLTASIKTPDDVYIIEPSWRHVPEPHDFHMIAYKGSDMKYNFTKDGQSSFCGHGHHLPKELQQDLENYRQSWKYSPNAYSNVTDQKKHSRSKRRIPSKNICQLLLVADYRFFETMGRGEEENTVNYMISLVNRVKTIYKDTYWAGDLIGLSFEIKEILVHTEATFVTKDQRHYNERKSNPWDVSDLLEVFSVHDYSDVCLAHLFTYQDFSNGVLGLAYIATARSYAVGGICSDPYYSSSGKLFLNTGLTTTLNWGRRILTREADLVTAHELGHNFGSEHDPDTKECSPDDVDGGKYIMYPAAVSGLFDNNKLFSPCSQRFVGPVLESKINKCFTYPSGAFCGNFQVEAGEECDAGLVGLETDQHNCCSSDCYLKNVQCSDANSECCVECSFATAGMDCRVSDDIGCIATAQCTGNSDVCPESQPKANHSDCVDDGKCYGGRCYTFCETKHMLPCMCPQESESCYRCCHEPGSDSVLDCNIYTDDEDFKHPFKLPDGQPCGHGFCQNGYCEKSTQDVVKRLWSIIEDININKIVKFMEDNIVGTIIILSLLIWVPCSCLVHYVDKKRDEEAVDINNWLHPTNRVLIRPEDEKNIQKHKPPTRTGQGVVQKETYL</sequence>
<keyword evidence="8 13" id="KW-0862">Zinc</keyword>
<dbReference type="SUPFAM" id="SSF55486">
    <property type="entry name" value="Metalloproteases ('zincins'), catalytic domain"/>
    <property type="match status" value="1"/>
</dbReference>
<dbReference type="Gene3D" id="4.10.70.10">
    <property type="entry name" value="Disintegrin domain"/>
    <property type="match status" value="1"/>
</dbReference>
<feature type="domain" description="Disintegrin" evidence="17">
    <location>
        <begin position="457"/>
        <end position="546"/>
    </location>
</feature>
<dbReference type="RefSeq" id="XP_006821051.1">
    <property type="nucleotide sequence ID" value="XM_006820988.1"/>
</dbReference>
<dbReference type="InterPro" id="IPR036436">
    <property type="entry name" value="Disintegrin_dom_sf"/>
</dbReference>
<keyword evidence="12" id="KW-1015">Disulfide bond</keyword>
<dbReference type="InterPro" id="IPR032029">
    <property type="entry name" value="ADAM17_MPD"/>
</dbReference>
<dbReference type="Pfam" id="PF13574">
    <property type="entry name" value="Reprolysin_2"/>
    <property type="match status" value="1"/>
</dbReference>
<dbReference type="InterPro" id="IPR001762">
    <property type="entry name" value="Disintegrin_dom"/>
</dbReference>
<dbReference type="InterPro" id="IPR024079">
    <property type="entry name" value="MetalloPept_cat_dom_sf"/>
</dbReference>
<feature type="domain" description="Peptidase M12B" evidence="18">
    <location>
        <begin position="218"/>
        <end position="456"/>
    </location>
</feature>
<keyword evidence="6 16" id="KW-0732">Signal</keyword>
<dbReference type="Pfam" id="PF16698">
    <property type="entry name" value="ADAM17_MPD"/>
    <property type="match status" value="1"/>
</dbReference>
<evidence type="ECO:0000259" key="18">
    <source>
        <dbReference type="PROSITE" id="PS50215"/>
    </source>
</evidence>
<evidence type="ECO:0000256" key="10">
    <source>
        <dbReference type="ARBA" id="ARBA00023049"/>
    </source>
</evidence>
<evidence type="ECO:0000256" key="11">
    <source>
        <dbReference type="ARBA" id="ARBA00023136"/>
    </source>
</evidence>
<dbReference type="PANTHER" id="PTHR45702">
    <property type="entry name" value="ADAM10/ADAM17 METALLOPEPTIDASE FAMILY MEMBER"/>
    <property type="match status" value="1"/>
</dbReference>
<dbReference type="InterPro" id="IPR034025">
    <property type="entry name" value="ADAM10_ADAM17"/>
</dbReference>
<evidence type="ECO:0000256" key="15">
    <source>
        <dbReference type="SAM" id="Phobius"/>
    </source>
</evidence>
<keyword evidence="7" id="KW-0378">Hydrolase</keyword>
<feature type="active site" evidence="13">
    <location>
        <position position="389"/>
    </location>
</feature>
<keyword evidence="5 13" id="KW-0479">Metal-binding</keyword>
<evidence type="ECO:0000313" key="19">
    <source>
        <dbReference type="Proteomes" id="UP000694865"/>
    </source>
</evidence>
<keyword evidence="19" id="KW-1185">Reference proteome</keyword>
<organism evidence="19 20">
    <name type="scientific">Saccoglossus kowalevskii</name>
    <name type="common">Acorn worm</name>
    <dbReference type="NCBI Taxonomy" id="10224"/>
    <lineage>
        <taxon>Eukaryota</taxon>
        <taxon>Metazoa</taxon>
        <taxon>Hemichordata</taxon>
        <taxon>Enteropneusta</taxon>
        <taxon>Harrimaniidae</taxon>
        <taxon>Saccoglossus</taxon>
    </lineage>
</organism>
<dbReference type="SMART" id="SM00050">
    <property type="entry name" value="DISIN"/>
    <property type="match status" value="1"/>
</dbReference>
<keyword evidence="4 15" id="KW-0812">Transmembrane</keyword>
<evidence type="ECO:0000256" key="16">
    <source>
        <dbReference type="SAM" id="SignalP"/>
    </source>
</evidence>
<dbReference type="InterPro" id="IPR001590">
    <property type="entry name" value="Peptidase_M12B"/>
</dbReference>
<dbReference type="CDD" id="cd04270">
    <property type="entry name" value="ZnMc_TACE_like"/>
    <property type="match status" value="1"/>
</dbReference>
<feature type="chain" id="PRO_5046141757" evidence="16">
    <location>
        <begin position="16"/>
        <end position="732"/>
    </location>
</feature>
<reference evidence="20" key="1">
    <citation type="submission" date="2025-08" db="UniProtKB">
        <authorList>
            <consortium name="RefSeq"/>
        </authorList>
    </citation>
    <scope>IDENTIFICATION</scope>
    <source>
        <tissue evidence="20">Testes</tissue>
    </source>
</reference>
<evidence type="ECO:0000313" key="20">
    <source>
        <dbReference type="RefSeq" id="XP_006821051.1"/>
    </source>
</evidence>
<evidence type="ECO:0000256" key="9">
    <source>
        <dbReference type="ARBA" id="ARBA00022989"/>
    </source>
</evidence>
<keyword evidence="9 15" id="KW-1133">Transmembrane helix</keyword>
<dbReference type="Gene3D" id="3.40.390.10">
    <property type="entry name" value="Collagenase (Catalytic Domain)"/>
    <property type="match status" value="1"/>
</dbReference>
<name>A0ABM0MM10_SACKO</name>